<protein>
    <recommendedName>
        <fullName evidence="4">Transmembrane protein</fullName>
    </recommendedName>
</protein>
<name>A0ABV2TUG7_9FLAO</name>
<dbReference type="EMBL" id="JBEWYP010000001">
    <property type="protein sequence ID" value="MET7028095.1"/>
    <property type="molecule type" value="Genomic_DNA"/>
</dbReference>
<keyword evidence="1" id="KW-0472">Membrane</keyword>
<dbReference type="Proteomes" id="UP001549773">
    <property type="component" value="Unassembled WGS sequence"/>
</dbReference>
<gene>
    <name evidence="2" type="ORF">ABXZ32_01740</name>
</gene>
<proteinExistence type="predicted"/>
<reference evidence="2 3" key="1">
    <citation type="submission" date="2024-07" db="EMBL/GenBank/DDBJ databases">
        <title>The genome sequence of type strain Sediminicola luteus GDMCC 1.2596T.</title>
        <authorList>
            <person name="Liu Y."/>
        </authorList>
    </citation>
    <scope>NUCLEOTIDE SEQUENCE [LARGE SCALE GENOMIC DNA]</scope>
    <source>
        <strain evidence="2 3">GDMCC 1.2596</strain>
    </source>
</reference>
<evidence type="ECO:0000256" key="1">
    <source>
        <dbReference type="SAM" id="Phobius"/>
    </source>
</evidence>
<keyword evidence="3" id="KW-1185">Reference proteome</keyword>
<keyword evidence="1" id="KW-1133">Transmembrane helix</keyword>
<dbReference type="RefSeq" id="WP_354616961.1">
    <property type="nucleotide sequence ID" value="NZ_JBEWYP010000001.1"/>
</dbReference>
<organism evidence="2 3">
    <name type="scientific">Sediminicola luteus</name>
    <dbReference type="NCBI Taxonomy" id="319238"/>
    <lineage>
        <taxon>Bacteria</taxon>
        <taxon>Pseudomonadati</taxon>
        <taxon>Bacteroidota</taxon>
        <taxon>Flavobacteriia</taxon>
        <taxon>Flavobacteriales</taxon>
        <taxon>Flavobacteriaceae</taxon>
        <taxon>Sediminicola</taxon>
    </lineage>
</organism>
<sequence>MRYNGLLSTLPRELKIFIGAFVVVLSIGFYTGLLFVNETSTSSAQGIEENYLGNEADEEAEIMKFKKSDREMLTIVHTHILSMSFIFFLLGGILWFANLSKNLKLFLTVEPLLSVVLTFGGIYFLWSGVLWMKYVIIFSGTLMTATFTVSSLLVLYQLIFHSSSSQLKK</sequence>
<comment type="caution">
    <text evidence="2">The sequence shown here is derived from an EMBL/GenBank/DDBJ whole genome shotgun (WGS) entry which is preliminary data.</text>
</comment>
<feature type="transmembrane region" description="Helical" evidence="1">
    <location>
        <begin position="16"/>
        <end position="36"/>
    </location>
</feature>
<feature type="transmembrane region" description="Helical" evidence="1">
    <location>
        <begin position="73"/>
        <end position="97"/>
    </location>
</feature>
<evidence type="ECO:0000313" key="3">
    <source>
        <dbReference type="Proteomes" id="UP001549773"/>
    </source>
</evidence>
<feature type="transmembrane region" description="Helical" evidence="1">
    <location>
        <begin position="103"/>
        <end position="126"/>
    </location>
</feature>
<keyword evidence="1" id="KW-0812">Transmembrane</keyword>
<evidence type="ECO:0008006" key="4">
    <source>
        <dbReference type="Google" id="ProtNLM"/>
    </source>
</evidence>
<feature type="transmembrane region" description="Helical" evidence="1">
    <location>
        <begin position="135"/>
        <end position="159"/>
    </location>
</feature>
<accession>A0ABV2TUG7</accession>
<evidence type="ECO:0000313" key="2">
    <source>
        <dbReference type="EMBL" id="MET7028095.1"/>
    </source>
</evidence>